<evidence type="ECO:0000313" key="2">
    <source>
        <dbReference type="EMBL" id="MEQ2371924.1"/>
    </source>
</evidence>
<feature type="domain" description="Apiosidase-like catalytic" evidence="1">
    <location>
        <begin position="10"/>
        <end position="337"/>
    </location>
</feature>
<comment type="caution">
    <text evidence="2">The sequence shown here is derived from an EMBL/GenBank/DDBJ whole genome shotgun (WGS) entry which is preliminary data.</text>
</comment>
<organism evidence="2 3">
    <name type="scientific">Blautia aquisgranensis</name>
    <dbReference type="NCBI Taxonomy" id="3133153"/>
    <lineage>
        <taxon>Bacteria</taxon>
        <taxon>Bacillati</taxon>
        <taxon>Bacillota</taxon>
        <taxon>Clostridia</taxon>
        <taxon>Lachnospirales</taxon>
        <taxon>Lachnospiraceae</taxon>
        <taxon>Blautia</taxon>
    </lineage>
</organism>
<accession>A0ABV1BH30</accession>
<dbReference type="Gene3D" id="3.20.20.80">
    <property type="entry name" value="Glycosidases"/>
    <property type="match status" value="1"/>
</dbReference>
<dbReference type="EMBL" id="JBBMEJ010000018">
    <property type="protein sequence ID" value="MEQ2371924.1"/>
    <property type="molecule type" value="Genomic_DNA"/>
</dbReference>
<keyword evidence="3" id="KW-1185">Reference proteome</keyword>
<gene>
    <name evidence="2" type="ORF">WMO28_13505</name>
</gene>
<dbReference type="PANTHER" id="PTHR37836:SF3">
    <property type="entry name" value="ENDOGLUCANASE"/>
    <property type="match status" value="1"/>
</dbReference>
<dbReference type="RefSeq" id="WP_349057303.1">
    <property type="nucleotide sequence ID" value="NZ_JBBMEJ010000018.1"/>
</dbReference>
<dbReference type="SUPFAM" id="SSF51445">
    <property type="entry name" value="(Trans)glycosidases"/>
    <property type="match status" value="1"/>
</dbReference>
<name>A0ABV1BH30_9FIRM</name>
<evidence type="ECO:0000313" key="3">
    <source>
        <dbReference type="Proteomes" id="UP001473063"/>
    </source>
</evidence>
<protein>
    <submittedName>
        <fullName evidence="2">DUF4038 domain-containing protein</fullName>
    </submittedName>
</protein>
<reference evidence="2 3" key="1">
    <citation type="submission" date="2024-03" db="EMBL/GenBank/DDBJ databases">
        <title>Human intestinal bacterial collection.</title>
        <authorList>
            <person name="Pauvert C."/>
            <person name="Hitch T.C.A."/>
            <person name="Clavel T."/>
        </authorList>
    </citation>
    <scope>NUCLEOTIDE SEQUENCE [LARGE SCALE GENOMIC DNA]</scope>
    <source>
        <strain evidence="2 3">CLA-JM-H16</strain>
    </source>
</reference>
<dbReference type="Proteomes" id="UP001473063">
    <property type="component" value="Unassembled WGS sequence"/>
</dbReference>
<proteinExistence type="predicted"/>
<sequence length="429" mass="50452">MFQVKNDRIYKDGKPFFYFADTCWSAFTNISMDDWRYYVDYRNKQGFNCIQINILKQWDSSGDELNLYPFPIKKEGEWRGAHFEFDYSTINEKYFDAAEEKLKVLKEYGMTPVLVLLWGNYVPGTWESKFTNNNLFPYEYLENYTAYAVKRFKKYEPIYFISGDTDFPEEETVKYYKKVFDVAKSVDQDALYTFHICGESREIPEELKEKADFFTYQSGHFIPGQHFAYDIPKAMRGEGYSKPIINTEPCYEQIAAPGKIRFTNRDVRRAAWQSVLSGATAGVTYGAHGVWSWHHHGQSFDSFIRKGAGFALPFDWHNALHFKGADDMHYLKESFEEFFPEDCIPDYDVILNDMEEIRCAHDADKYVIYVPTNVELDVSVLGIDKEKYTVEVIDLQTRKKYQGQWKEDTTKLRLLSCYEDALVVLRKQQ</sequence>
<dbReference type="InterPro" id="IPR025277">
    <property type="entry name" value="Apiosidase-like_cat_dom"/>
</dbReference>
<dbReference type="PANTHER" id="PTHR37836">
    <property type="entry name" value="LMO1036 PROTEIN"/>
    <property type="match status" value="1"/>
</dbReference>
<evidence type="ECO:0000259" key="1">
    <source>
        <dbReference type="Pfam" id="PF13204"/>
    </source>
</evidence>
<dbReference type="InterPro" id="IPR017853">
    <property type="entry name" value="GH"/>
</dbReference>
<dbReference type="Pfam" id="PF13204">
    <property type="entry name" value="Apiosidase"/>
    <property type="match status" value="1"/>
</dbReference>